<feature type="region of interest" description="Disordered" evidence="1">
    <location>
        <begin position="912"/>
        <end position="950"/>
    </location>
</feature>
<organism evidence="4 5">
    <name type="scientific">Adineta steineri</name>
    <dbReference type="NCBI Taxonomy" id="433720"/>
    <lineage>
        <taxon>Eukaryota</taxon>
        <taxon>Metazoa</taxon>
        <taxon>Spiralia</taxon>
        <taxon>Gnathifera</taxon>
        <taxon>Rotifera</taxon>
        <taxon>Eurotatoria</taxon>
        <taxon>Bdelloidea</taxon>
        <taxon>Adinetida</taxon>
        <taxon>Adinetidae</taxon>
        <taxon>Adineta</taxon>
    </lineage>
</organism>
<feature type="compositionally biased region" description="Basic and acidic residues" evidence="1">
    <location>
        <begin position="936"/>
        <end position="950"/>
    </location>
</feature>
<reference evidence="4" key="1">
    <citation type="submission" date="2021-02" db="EMBL/GenBank/DDBJ databases">
        <authorList>
            <person name="Nowell W R."/>
        </authorList>
    </citation>
    <scope>NUCLEOTIDE SEQUENCE</scope>
</reference>
<dbReference type="AlphaFoldDB" id="A0A818WU40"/>
<proteinExistence type="predicted"/>
<dbReference type="EMBL" id="CAJOAY010000758">
    <property type="protein sequence ID" value="CAF3729617.1"/>
    <property type="molecule type" value="Genomic_DNA"/>
</dbReference>
<dbReference type="GO" id="GO:0007165">
    <property type="term" value="P:signal transduction"/>
    <property type="evidence" value="ECO:0007669"/>
    <property type="project" value="InterPro"/>
</dbReference>
<dbReference type="EMBL" id="CAJNON010000087">
    <property type="protein sequence ID" value="CAF0944393.1"/>
    <property type="molecule type" value="Genomic_DNA"/>
</dbReference>
<dbReference type="SUPFAM" id="SSF52200">
    <property type="entry name" value="Toll/Interleukin receptor TIR domain"/>
    <property type="match status" value="1"/>
</dbReference>
<evidence type="ECO:0000313" key="3">
    <source>
        <dbReference type="EMBL" id="CAF0944393.1"/>
    </source>
</evidence>
<comment type="caution">
    <text evidence="4">The sequence shown here is derived from an EMBL/GenBank/DDBJ whole genome shotgun (WGS) entry which is preliminary data.</text>
</comment>
<dbReference type="Proteomes" id="UP000663891">
    <property type="component" value="Unassembled WGS sequence"/>
</dbReference>
<dbReference type="Pfam" id="PF13676">
    <property type="entry name" value="TIR_2"/>
    <property type="match status" value="1"/>
</dbReference>
<dbReference type="InterPro" id="IPR035897">
    <property type="entry name" value="Toll_tir_struct_dom_sf"/>
</dbReference>
<sequence length="1007" mass="117266">MKVKSDDPNEGGCEIDDPVQVKFFHNTKFCLRVQEYLQKLLSVQIAIVPRQLMKERWNTENVESGYRIHILDTKENKTEIEKVLSDAIKNLFETVQSQTFTNDKVKEWLQNRPNTLNNLACLQTIMDEKIHHLFTVCQEDPKYSLKIYYFSEDLSNVPNIKELIKIIPDKIVQETILFPYRSVHSRRVKHESEELIAGATAKGDISVSVTNDNSNLKMMQIKIIIFGYYKVVNQLKKDLLLMIARYDVTTFKFSSLDTYQVEFLLRNFRDELREIEEKYEQFGLVLQLRLNEFLAPAHLEKEIESSITQLLLDSNTRTFKSSSLPKGVAEIAEKHLKSIFQKNYCHIMTELRSKSQYYTIPKASSSNTEVMPVDDFLFSPNVFRKIVVANGSIEIRIGDIALQKVDTIVIPMTTNGLKEGVIERAGTFNYERTYTNATGPTFTETNGGKLSCKRILFSNWTPQTLINDENELRKSIQVFVSKSVEYTLKEGNARYLGRCTTSMKLANANGIFQHWDQHMINKFYKYCHDQCVLPNLDQTGEELELVGFEKYVHETKEKWHVLSHLATEKLLRTSTTNRSRSARVHTYNLMLSYCQQDTKKCQHLNKRFIEEGLTVWAEPIVDEQPRDASSQMNKSECIILCISENYYESQSCEKEARHALQTGKPIFLVKVRNDPLFGWQREIFEGKLLFSFFGSDHYLNLQYDHLLLKILQSIKPNSSSLKQPVEQLRSKYDRRVQTLVQIGHIENEEMVMLIQQLQNVIDATDPEKTESDEQNQETNTDHRNEKKNKGEYQWIERWLRKPTNTTKQNLPPFAFSGDINDAIIPMPEYIVQQLGIEDQSLLFTQPSTAKFRNIFECDIIKRSVVRPSPRDLLNEFPVDDEYTYGMCTQQTEYPNCMFQVLADWHSSTDEHTQNKTRLPCLPAEVSNHSKNKAQKRRDSSRTDDSTNKKEEGVKYIAKKYQPTTRAELDVYFKQFAQRMQENIIEFEKFCATDAAHPTSRKKRRTIQ</sequence>
<evidence type="ECO:0000313" key="4">
    <source>
        <dbReference type="EMBL" id="CAF3729617.1"/>
    </source>
</evidence>
<accession>A0A818WU40</accession>
<evidence type="ECO:0000259" key="2">
    <source>
        <dbReference type="Pfam" id="PF13676"/>
    </source>
</evidence>
<protein>
    <recommendedName>
        <fullName evidence="2">TIR domain-containing protein</fullName>
    </recommendedName>
</protein>
<feature type="region of interest" description="Disordered" evidence="1">
    <location>
        <begin position="765"/>
        <end position="787"/>
    </location>
</feature>
<dbReference type="InterPro" id="IPR043472">
    <property type="entry name" value="Macro_dom-like"/>
</dbReference>
<gene>
    <name evidence="4" type="ORF">OKA104_LOCUS14400</name>
    <name evidence="3" type="ORF">VCS650_LOCUS11695</name>
</gene>
<name>A0A818WU40_9BILA</name>
<dbReference type="OrthoDB" id="10007243at2759"/>
<feature type="domain" description="TIR" evidence="2">
    <location>
        <begin position="590"/>
        <end position="675"/>
    </location>
</feature>
<evidence type="ECO:0000313" key="5">
    <source>
        <dbReference type="Proteomes" id="UP000663881"/>
    </source>
</evidence>
<dbReference type="Gene3D" id="3.40.50.10140">
    <property type="entry name" value="Toll/interleukin-1 receptor homology (TIR) domain"/>
    <property type="match status" value="1"/>
</dbReference>
<evidence type="ECO:0000256" key="1">
    <source>
        <dbReference type="SAM" id="MobiDB-lite"/>
    </source>
</evidence>
<dbReference type="Proteomes" id="UP000663881">
    <property type="component" value="Unassembled WGS sequence"/>
</dbReference>
<dbReference type="InterPro" id="IPR000157">
    <property type="entry name" value="TIR_dom"/>
</dbReference>
<dbReference type="SUPFAM" id="SSF52949">
    <property type="entry name" value="Macro domain-like"/>
    <property type="match status" value="1"/>
</dbReference>